<sequence>MDHSSIGDPKLRDFMKSLPEICRMTIAPVGNSPATHSVLLPAEARSRRVTIGPIRGPLALIIPDSHPFPAPSSTSPIQKLSLGIPFAAYAHQQTPPTSLIEIPTACVNGTDQEDYGDVKVTYVCFAISFIRMLLEWSGF</sequence>
<dbReference type="EMBL" id="JBHFFA010000002">
    <property type="protein sequence ID" value="KAL2645224.1"/>
    <property type="molecule type" value="Genomic_DNA"/>
</dbReference>
<protein>
    <submittedName>
        <fullName evidence="1">Uncharacterized protein</fullName>
    </submittedName>
</protein>
<accession>A0ABD1ZBN5</accession>
<gene>
    <name evidence="1" type="ORF">R1flu_012811</name>
</gene>
<organism evidence="1 2">
    <name type="scientific">Riccia fluitans</name>
    <dbReference type="NCBI Taxonomy" id="41844"/>
    <lineage>
        <taxon>Eukaryota</taxon>
        <taxon>Viridiplantae</taxon>
        <taxon>Streptophyta</taxon>
        <taxon>Embryophyta</taxon>
        <taxon>Marchantiophyta</taxon>
        <taxon>Marchantiopsida</taxon>
        <taxon>Marchantiidae</taxon>
        <taxon>Marchantiales</taxon>
        <taxon>Ricciaceae</taxon>
        <taxon>Riccia</taxon>
    </lineage>
</organism>
<evidence type="ECO:0000313" key="2">
    <source>
        <dbReference type="Proteomes" id="UP001605036"/>
    </source>
</evidence>
<keyword evidence="2" id="KW-1185">Reference proteome</keyword>
<name>A0ABD1ZBN5_9MARC</name>
<comment type="caution">
    <text evidence="1">The sequence shown here is derived from an EMBL/GenBank/DDBJ whole genome shotgun (WGS) entry which is preliminary data.</text>
</comment>
<evidence type="ECO:0000313" key="1">
    <source>
        <dbReference type="EMBL" id="KAL2645224.1"/>
    </source>
</evidence>
<dbReference type="AlphaFoldDB" id="A0ABD1ZBN5"/>
<dbReference type="Proteomes" id="UP001605036">
    <property type="component" value="Unassembled WGS sequence"/>
</dbReference>
<proteinExistence type="predicted"/>
<reference evidence="1 2" key="1">
    <citation type="submission" date="2024-09" db="EMBL/GenBank/DDBJ databases">
        <title>Chromosome-scale assembly of Riccia fluitans.</title>
        <authorList>
            <person name="Paukszto L."/>
            <person name="Sawicki J."/>
            <person name="Karawczyk K."/>
            <person name="Piernik-Szablinska J."/>
            <person name="Szczecinska M."/>
            <person name="Mazdziarz M."/>
        </authorList>
    </citation>
    <scope>NUCLEOTIDE SEQUENCE [LARGE SCALE GENOMIC DNA]</scope>
    <source>
        <strain evidence="1">Rf_01</strain>
        <tissue evidence="1">Aerial parts of the thallus</tissue>
    </source>
</reference>